<gene>
    <name evidence="5" type="ORF">SAMN05446037_104417</name>
</gene>
<dbReference type="PIRSF" id="PIRSF002736">
    <property type="entry name" value="Citrt_lyas_gamma"/>
    <property type="match status" value="1"/>
</dbReference>
<evidence type="ECO:0000256" key="2">
    <source>
        <dbReference type="ARBA" id="ARBA00022490"/>
    </source>
</evidence>
<dbReference type="Pfam" id="PF06857">
    <property type="entry name" value="ACP"/>
    <property type="match status" value="1"/>
</dbReference>
<evidence type="ECO:0000256" key="3">
    <source>
        <dbReference type="ARBA" id="ARBA00022553"/>
    </source>
</evidence>
<dbReference type="RefSeq" id="WP_089285273.1">
    <property type="nucleotide sequence ID" value="NZ_FZOJ01000044.1"/>
</dbReference>
<comment type="subcellular location">
    <subcellularLocation>
        <location evidence="1">Cytoplasm</location>
    </subcellularLocation>
</comment>
<keyword evidence="6" id="KW-1185">Reference proteome</keyword>
<evidence type="ECO:0000256" key="4">
    <source>
        <dbReference type="PIRSR" id="PIRSR002736-50"/>
    </source>
</evidence>
<accession>A0A239K910</accession>
<keyword evidence="3 4" id="KW-0597">Phosphoprotein</keyword>
<evidence type="ECO:0000313" key="5">
    <source>
        <dbReference type="EMBL" id="SNT14152.1"/>
    </source>
</evidence>
<dbReference type="NCBIfam" id="NF009726">
    <property type="entry name" value="PRK13253.1"/>
    <property type="match status" value="1"/>
</dbReference>
<sequence length="92" mass="10083">MEITTIGRAGTLESNDVMITVDFTKDDGLIIEIESIVAAQFEEQIRAAIHEVLEDMRISKGHIQVVDKGALDFAIKARLKTAIKRAEGGNQS</sequence>
<dbReference type="InterPro" id="IPR006495">
    <property type="entry name" value="CitD"/>
</dbReference>
<dbReference type="InterPro" id="IPR023439">
    <property type="entry name" value="Mal_deCO2ase/Cit_lyase_ACP"/>
</dbReference>
<name>A0A239K910_9FIRM</name>
<organism evidence="5 6">
    <name type="scientific">Anaerovirgula multivorans</name>
    <dbReference type="NCBI Taxonomy" id="312168"/>
    <lineage>
        <taxon>Bacteria</taxon>
        <taxon>Bacillati</taxon>
        <taxon>Bacillota</taxon>
        <taxon>Clostridia</taxon>
        <taxon>Peptostreptococcales</taxon>
        <taxon>Natronincolaceae</taxon>
        <taxon>Anaerovirgula</taxon>
    </lineage>
</organism>
<dbReference type="Proteomes" id="UP000198304">
    <property type="component" value="Unassembled WGS sequence"/>
</dbReference>
<dbReference type="GO" id="GO:0005737">
    <property type="term" value="C:cytoplasm"/>
    <property type="evidence" value="ECO:0007669"/>
    <property type="project" value="UniProtKB-SubCell"/>
</dbReference>
<dbReference type="AlphaFoldDB" id="A0A239K910"/>
<feature type="modified residue" description="O-(phosphoribosyl dephospho-coenzyme A)serine" evidence="4">
    <location>
        <position position="14"/>
    </location>
</feature>
<protein>
    <submittedName>
        <fullName evidence="5">Citrate lyase subunit gamma (Acyl carrier protein)</fullName>
    </submittedName>
</protein>
<dbReference type="NCBIfam" id="TIGR01608">
    <property type="entry name" value="citD"/>
    <property type="match status" value="1"/>
</dbReference>
<keyword evidence="2" id="KW-0963">Cytoplasm</keyword>
<reference evidence="5 6" key="1">
    <citation type="submission" date="2017-06" db="EMBL/GenBank/DDBJ databases">
        <authorList>
            <person name="Kim H.J."/>
            <person name="Triplett B.A."/>
        </authorList>
    </citation>
    <scope>NUCLEOTIDE SEQUENCE [LARGE SCALE GENOMIC DNA]</scope>
    <source>
        <strain evidence="5 6">SCA</strain>
    </source>
</reference>
<dbReference type="EMBL" id="FZOJ01000044">
    <property type="protein sequence ID" value="SNT14152.1"/>
    <property type="molecule type" value="Genomic_DNA"/>
</dbReference>
<evidence type="ECO:0000313" key="6">
    <source>
        <dbReference type="Proteomes" id="UP000198304"/>
    </source>
</evidence>
<proteinExistence type="predicted"/>
<dbReference type="OrthoDB" id="1120942at2"/>
<keyword evidence="5" id="KW-0456">Lyase</keyword>
<dbReference type="GO" id="GO:0016829">
    <property type="term" value="F:lyase activity"/>
    <property type="evidence" value="ECO:0007669"/>
    <property type="project" value="UniProtKB-KW"/>
</dbReference>
<evidence type="ECO:0000256" key="1">
    <source>
        <dbReference type="ARBA" id="ARBA00004496"/>
    </source>
</evidence>